<keyword evidence="6" id="KW-0732">Signal</keyword>
<keyword evidence="2 4" id="KW-0479">Metal-binding</keyword>
<evidence type="ECO:0000313" key="8">
    <source>
        <dbReference type="EMBL" id="MCA6073259.1"/>
    </source>
</evidence>
<feature type="signal peptide" evidence="6">
    <location>
        <begin position="1"/>
        <end position="22"/>
    </location>
</feature>
<gene>
    <name evidence="8" type="ORF">LDX50_00175</name>
</gene>
<sequence>MKNTIKRLLLTLGILAPGALMAQDATISTDTAIYFMAGFVLVVAVLVLVVAVIVLQVLKTIVRQEDEKKAAVQGIELPEPVSFWSRFMRKASDAVPIEEEETVLLDHNYDGIQELDNHLPPWWKWLFYMTIAFGVVYLFVYHVTDTLPLQQEEYDNQIAEAEALKAMRLKDSPKLAIDESTVQYVEDAAALASGKQVYDNNCSQCHRSDGGGSIGPNLTDEYWLHGGSIQDIFTTIKVGVPAKGMISWEPLLSPEQMQNVASYVMSMVGTNPPNPKAPQGEVYRAGEPTEEALPDSVQTVAIR</sequence>
<feature type="domain" description="Cytochrome c" evidence="7">
    <location>
        <begin position="189"/>
        <end position="268"/>
    </location>
</feature>
<dbReference type="GO" id="GO:0046872">
    <property type="term" value="F:metal ion binding"/>
    <property type="evidence" value="ECO:0007669"/>
    <property type="project" value="UniProtKB-KW"/>
</dbReference>
<name>A0A9X1HN61_9BACT</name>
<dbReference type="GO" id="GO:0009055">
    <property type="term" value="F:electron transfer activity"/>
    <property type="evidence" value="ECO:0007669"/>
    <property type="project" value="InterPro"/>
</dbReference>
<dbReference type="Pfam" id="PF14715">
    <property type="entry name" value="FixP_N"/>
    <property type="match status" value="1"/>
</dbReference>
<reference evidence="8" key="1">
    <citation type="submission" date="2021-09" db="EMBL/GenBank/DDBJ databases">
        <title>Fulvivirga sp. isolated from coastal sediment.</title>
        <authorList>
            <person name="Yu H."/>
        </authorList>
    </citation>
    <scope>NUCLEOTIDE SEQUENCE</scope>
    <source>
        <strain evidence="8">1062</strain>
    </source>
</reference>
<feature type="chain" id="PRO_5040832926" evidence="6">
    <location>
        <begin position="23"/>
        <end position="303"/>
    </location>
</feature>
<dbReference type="Gene3D" id="6.10.280.130">
    <property type="match status" value="1"/>
</dbReference>
<dbReference type="PROSITE" id="PS51007">
    <property type="entry name" value="CYTC"/>
    <property type="match status" value="1"/>
</dbReference>
<dbReference type="SUPFAM" id="SSF46626">
    <property type="entry name" value="Cytochrome c"/>
    <property type="match status" value="1"/>
</dbReference>
<evidence type="ECO:0000256" key="3">
    <source>
        <dbReference type="ARBA" id="ARBA00023004"/>
    </source>
</evidence>
<protein>
    <submittedName>
        <fullName evidence="8">C-type cytochrome</fullName>
    </submittedName>
</protein>
<dbReference type="PANTHER" id="PTHR33751:SF1">
    <property type="entry name" value="CBB3-TYPE CYTOCHROME C OXIDASE SUBUNIT FIXP"/>
    <property type="match status" value="1"/>
</dbReference>
<dbReference type="Pfam" id="PF13442">
    <property type="entry name" value="Cytochrome_CBB3"/>
    <property type="match status" value="1"/>
</dbReference>
<dbReference type="InterPro" id="IPR009056">
    <property type="entry name" value="Cyt_c-like_dom"/>
</dbReference>
<keyword evidence="5" id="KW-1133">Transmembrane helix</keyword>
<keyword evidence="9" id="KW-1185">Reference proteome</keyword>
<feature type="transmembrane region" description="Helical" evidence="5">
    <location>
        <begin position="125"/>
        <end position="143"/>
    </location>
</feature>
<dbReference type="InterPro" id="IPR032858">
    <property type="entry name" value="CcoP_N"/>
</dbReference>
<keyword evidence="5" id="KW-0472">Membrane</keyword>
<feature type="transmembrane region" description="Helical" evidence="5">
    <location>
        <begin position="32"/>
        <end position="58"/>
    </location>
</feature>
<keyword evidence="3 4" id="KW-0408">Iron</keyword>
<evidence type="ECO:0000313" key="9">
    <source>
        <dbReference type="Proteomes" id="UP001139409"/>
    </source>
</evidence>
<dbReference type="InterPro" id="IPR038414">
    <property type="entry name" value="CcoP_N_sf"/>
</dbReference>
<dbReference type="EMBL" id="JAIXNE010000001">
    <property type="protein sequence ID" value="MCA6073259.1"/>
    <property type="molecule type" value="Genomic_DNA"/>
</dbReference>
<comment type="caution">
    <text evidence="8">The sequence shown here is derived from an EMBL/GenBank/DDBJ whole genome shotgun (WGS) entry which is preliminary data.</text>
</comment>
<evidence type="ECO:0000256" key="4">
    <source>
        <dbReference type="PROSITE-ProRule" id="PRU00433"/>
    </source>
</evidence>
<accession>A0A9X1HN61</accession>
<evidence type="ECO:0000256" key="6">
    <source>
        <dbReference type="SAM" id="SignalP"/>
    </source>
</evidence>
<dbReference type="InterPro" id="IPR050597">
    <property type="entry name" value="Cytochrome_c_Oxidase_Subunit"/>
</dbReference>
<evidence type="ECO:0000256" key="5">
    <source>
        <dbReference type="SAM" id="Phobius"/>
    </source>
</evidence>
<evidence type="ECO:0000256" key="1">
    <source>
        <dbReference type="ARBA" id="ARBA00022617"/>
    </source>
</evidence>
<dbReference type="InterPro" id="IPR036909">
    <property type="entry name" value="Cyt_c-like_dom_sf"/>
</dbReference>
<dbReference type="Gene3D" id="1.10.760.10">
    <property type="entry name" value="Cytochrome c-like domain"/>
    <property type="match status" value="1"/>
</dbReference>
<evidence type="ECO:0000259" key="7">
    <source>
        <dbReference type="PROSITE" id="PS51007"/>
    </source>
</evidence>
<proteinExistence type="predicted"/>
<dbReference type="GO" id="GO:0020037">
    <property type="term" value="F:heme binding"/>
    <property type="evidence" value="ECO:0007669"/>
    <property type="project" value="InterPro"/>
</dbReference>
<keyword evidence="5" id="KW-0812">Transmembrane</keyword>
<dbReference type="Proteomes" id="UP001139409">
    <property type="component" value="Unassembled WGS sequence"/>
</dbReference>
<dbReference type="PANTHER" id="PTHR33751">
    <property type="entry name" value="CBB3-TYPE CYTOCHROME C OXIDASE SUBUNIT FIXP"/>
    <property type="match status" value="1"/>
</dbReference>
<evidence type="ECO:0000256" key="2">
    <source>
        <dbReference type="ARBA" id="ARBA00022723"/>
    </source>
</evidence>
<dbReference type="AlphaFoldDB" id="A0A9X1HN61"/>
<organism evidence="8 9">
    <name type="scientific">Fulvivirga sedimenti</name>
    <dbReference type="NCBI Taxonomy" id="2879465"/>
    <lineage>
        <taxon>Bacteria</taxon>
        <taxon>Pseudomonadati</taxon>
        <taxon>Bacteroidota</taxon>
        <taxon>Cytophagia</taxon>
        <taxon>Cytophagales</taxon>
        <taxon>Fulvivirgaceae</taxon>
        <taxon>Fulvivirga</taxon>
    </lineage>
</organism>
<dbReference type="RefSeq" id="WP_225696378.1">
    <property type="nucleotide sequence ID" value="NZ_JAIXNE010000001.1"/>
</dbReference>
<keyword evidence="1 4" id="KW-0349">Heme</keyword>